<comment type="caution">
    <text evidence="2">The sequence shown here is derived from an EMBL/GenBank/DDBJ whole genome shotgun (WGS) entry which is preliminary data.</text>
</comment>
<evidence type="ECO:0000313" key="2">
    <source>
        <dbReference type="EMBL" id="KAJ3090564.1"/>
    </source>
</evidence>
<evidence type="ECO:0000313" key="3">
    <source>
        <dbReference type="Proteomes" id="UP001211907"/>
    </source>
</evidence>
<dbReference type="Proteomes" id="UP001211907">
    <property type="component" value="Unassembled WGS sequence"/>
</dbReference>
<gene>
    <name evidence="2" type="ORF">HK100_007401</name>
</gene>
<protein>
    <submittedName>
        <fullName evidence="2">Uncharacterized protein</fullName>
    </submittedName>
</protein>
<feature type="non-terminal residue" evidence="2">
    <location>
        <position position="1"/>
    </location>
</feature>
<keyword evidence="3" id="KW-1185">Reference proteome</keyword>
<organism evidence="2 3">
    <name type="scientific">Physocladia obscura</name>
    <dbReference type="NCBI Taxonomy" id="109957"/>
    <lineage>
        <taxon>Eukaryota</taxon>
        <taxon>Fungi</taxon>
        <taxon>Fungi incertae sedis</taxon>
        <taxon>Chytridiomycota</taxon>
        <taxon>Chytridiomycota incertae sedis</taxon>
        <taxon>Chytridiomycetes</taxon>
        <taxon>Chytridiales</taxon>
        <taxon>Chytriomycetaceae</taxon>
        <taxon>Physocladia</taxon>
    </lineage>
</organism>
<evidence type="ECO:0000256" key="1">
    <source>
        <dbReference type="SAM" id="MobiDB-lite"/>
    </source>
</evidence>
<feature type="region of interest" description="Disordered" evidence="1">
    <location>
        <begin position="189"/>
        <end position="218"/>
    </location>
</feature>
<sequence>AFAYHAGLNNSLRAAILTAWTNGTIETVPSKRKSSSNSSSDSANGKNVRVESVTCNIVIATVAFGMGIDKKDGIWILILHVCPDDLFPFSTAHLFIMEYFGEDSRYLDAVKMRAVCENKTQCDICRNPKKVEQQWTKKISGGSVGNIFGNFYNTLRMDESTRLPDGTWLTYKKFNGEGMTHNEEIAIVDDDNEESGFRGTKRNISDEEDIDDSDGNDGSGIHSNRLAFSGFKTASGKALFEKTDKRLSLFVNQLSTRFPKMYVPPRHALIRDLPLSNRESCFEKMMKLGIAKLGDSNRG</sequence>
<dbReference type="EMBL" id="JADGJH010003491">
    <property type="protein sequence ID" value="KAJ3090564.1"/>
    <property type="molecule type" value="Genomic_DNA"/>
</dbReference>
<reference evidence="2" key="1">
    <citation type="submission" date="2020-05" db="EMBL/GenBank/DDBJ databases">
        <title>Phylogenomic resolution of chytrid fungi.</title>
        <authorList>
            <person name="Stajich J.E."/>
            <person name="Amses K."/>
            <person name="Simmons R."/>
            <person name="Seto K."/>
            <person name="Myers J."/>
            <person name="Bonds A."/>
            <person name="Quandt C.A."/>
            <person name="Barry K."/>
            <person name="Liu P."/>
            <person name="Grigoriev I."/>
            <person name="Longcore J.E."/>
            <person name="James T.Y."/>
        </authorList>
    </citation>
    <scope>NUCLEOTIDE SEQUENCE</scope>
    <source>
        <strain evidence="2">JEL0513</strain>
    </source>
</reference>
<proteinExistence type="predicted"/>
<dbReference type="InterPro" id="IPR027417">
    <property type="entry name" value="P-loop_NTPase"/>
</dbReference>
<feature type="compositionally biased region" description="Acidic residues" evidence="1">
    <location>
        <begin position="206"/>
        <end position="215"/>
    </location>
</feature>
<name>A0AAD5SRR5_9FUNG</name>
<dbReference type="Gene3D" id="3.40.50.300">
    <property type="entry name" value="P-loop containing nucleotide triphosphate hydrolases"/>
    <property type="match status" value="1"/>
</dbReference>
<accession>A0AAD5SRR5</accession>
<dbReference type="AlphaFoldDB" id="A0AAD5SRR5"/>